<dbReference type="InterPro" id="IPR014340">
    <property type="entry name" value="LptA"/>
</dbReference>
<feature type="signal peptide" evidence="4">
    <location>
        <begin position="1"/>
        <end position="25"/>
    </location>
</feature>
<feature type="domain" description="Organic solvent tolerance-like N-terminal" evidence="6">
    <location>
        <begin position="36"/>
        <end position="146"/>
    </location>
</feature>
<comment type="similarity">
    <text evidence="4">Belongs to the LptA family.</text>
</comment>
<comment type="subcellular location">
    <subcellularLocation>
        <location evidence="4">Periplasm</location>
    </subcellularLocation>
</comment>
<dbReference type="NCBIfam" id="TIGR03002">
    <property type="entry name" value="outer_YhbN_LptA"/>
    <property type="match status" value="1"/>
</dbReference>
<dbReference type="GO" id="GO:0030288">
    <property type="term" value="C:outer membrane-bounded periplasmic space"/>
    <property type="evidence" value="ECO:0007669"/>
    <property type="project" value="TreeGrafter"/>
</dbReference>
<evidence type="ECO:0000256" key="1">
    <source>
        <dbReference type="ARBA" id="ARBA00022448"/>
    </source>
</evidence>
<evidence type="ECO:0000256" key="4">
    <source>
        <dbReference type="HAMAP-Rule" id="MF_01914"/>
    </source>
</evidence>
<evidence type="ECO:0000256" key="3">
    <source>
        <dbReference type="ARBA" id="ARBA00022764"/>
    </source>
</evidence>
<comment type="function">
    <text evidence="4">Involved in the assembly of lipopolysaccharide (LPS). Required for the translocation of LPS from the inner membrane to the outer membrane. May form a bridge between the inner membrane and the outer membrane, via interactions with LptC and LptD, thereby facilitating LPS transfer across the periplasm.</text>
</comment>
<keyword evidence="8" id="KW-1185">Reference proteome</keyword>
<dbReference type="GO" id="GO:0001530">
    <property type="term" value="F:lipopolysaccharide binding"/>
    <property type="evidence" value="ECO:0007669"/>
    <property type="project" value="InterPro"/>
</dbReference>
<dbReference type="InterPro" id="IPR052037">
    <property type="entry name" value="LPS_export_LptA"/>
</dbReference>
<evidence type="ECO:0000256" key="2">
    <source>
        <dbReference type="ARBA" id="ARBA00022729"/>
    </source>
</evidence>
<dbReference type="Pfam" id="PF03968">
    <property type="entry name" value="LptD_N"/>
    <property type="match status" value="1"/>
</dbReference>
<protein>
    <recommendedName>
        <fullName evidence="4">Lipopolysaccharide export system protein LptA</fullName>
    </recommendedName>
</protein>
<keyword evidence="2 4" id="KW-0732">Signal</keyword>
<name>A0A1Y6ED73_9GAMM</name>
<proteinExistence type="inferred from homology"/>
<feature type="compositionally biased region" description="Polar residues" evidence="5">
    <location>
        <begin position="179"/>
        <end position="188"/>
    </location>
</feature>
<comment type="subunit">
    <text evidence="4">Component of the lipopolysaccharide transport and assembly complex.</text>
</comment>
<feature type="region of interest" description="Disordered" evidence="5">
    <location>
        <begin position="150"/>
        <end position="188"/>
    </location>
</feature>
<dbReference type="GO" id="GO:0043165">
    <property type="term" value="P:Gram-negative-bacterium-type cell outer membrane assembly"/>
    <property type="evidence" value="ECO:0007669"/>
    <property type="project" value="UniProtKB-UniRule"/>
</dbReference>
<dbReference type="PANTHER" id="PTHR36504:SF1">
    <property type="entry name" value="LIPOPOLYSACCHARIDE EXPORT SYSTEM PROTEIN LPTA"/>
    <property type="match status" value="1"/>
</dbReference>
<dbReference type="InterPro" id="IPR005653">
    <property type="entry name" value="OstA-like_N"/>
</dbReference>
<dbReference type="EMBL" id="FXWH01000001">
    <property type="protein sequence ID" value="SMQ60495.1"/>
    <property type="molecule type" value="Genomic_DNA"/>
</dbReference>
<dbReference type="Gene3D" id="2.60.450.10">
    <property type="entry name" value="Lipopolysaccharide (LPS) transport protein A like domain"/>
    <property type="match status" value="1"/>
</dbReference>
<keyword evidence="3 4" id="KW-0574">Periplasm</keyword>
<dbReference type="Proteomes" id="UP000194450">
    <property type="component" value="Unassembled WGS sequence"/>
</dbReference>
<dbReference type="AlphaFoldDB" id="A0A1Y6ED73"/>
<organism evidence="7 8">
    <name type="scientific">Pseudidiomarina planktonica</name>
    <dbReference type="NCBI Taxonomy" id="1323738"/>
    <lineage>
        <taxon>Bacteria</taxon>
        <taxon>Pseudomonadati</taxon>
        <taxon>Pseudomonadota</taxon>
        <taxon>Gammaproteobacteria</taxon>
        <taxon>Alteromonadales</taxon>
        <taxon>Idiomarinaceae</taxon>
        <taxon>Pseudidiomarina</taxon>
    </lineage>
</organism>
<dbReference type="GO" id="GO:0015920">
    <property type="term" value="P:lipopolysaccharide transport"/>
    <property type="evidence" value="ECO:0007669"/>
    <property type="project" value="UniProtKB-UniRule"/>
</dbReference>
<gene>
    <name evidence="4" type="primary">lptA</name>
    <name evidence="7" type="ORF">SAMN06297229_0425</name>
</gene>
<reference evidence="8" key="1">
    <citation type="submission" date="2017-04" db="EMBL/GenBank/DDBJ databases">
        <authorList>
            <person name="Varghese N."/>
            <person name="Submissions S."/>
        </authorList>
    </citation>
    <scope>NUCLEOTIDE SEQUENCE [LARGE SCALE GENOMIC DNA]</scope>
</reference>
<feature type="chain" id="PRO_5013406473" description="Lipopolysaccharide export system protein LptA" evidence="4">
    <location>
        <begin position="26"/>
        <end position="188"/>
    </location>
</feature>
<dbReference type="HAMAP" id="MF_01914">
    <property type="entry name" value="LPS_assembly_LptA"/>
    <property type="match status" value="1"/>
</dbReference>
<dbReference type="RefSeq" id="WP_086433605.1">
    <property type="nucleotide sequence ID" value="NZ_FXWH01000001.1"/>
</dbReference>
<accession>A0A1Y6ED73</accession>
<dbReference type="GO" id="GO:0017089">
    <property type="term" value="F:glycolipid transfer activity"/>
    <property type="evidence" value="ECO:0007669"/>
    <property type="project" value="TreeGrafter"/>
</dbReference>
<sequence precursor="true">MLKQFIIGVTSIAALTLGLAVPTLAQGQDDFSQPIKINADDESFDIKQNLAIFTNNVVIQQGTLRIEADKLVAERDRERQVEVFVATGAPATYQQKLEDGSLIQAQANEIRYDQLNQILTLTGNAEVNQNDSLVRGGVLRYDFNAQVLTSERGEDDNEQVETIIMPRNTEREGGNGNNQPPADNTSNP</sequence>
<evidence type="ECO:0000256" key="5">
    <source>
        <dbReference type="SAM" id="MobiDB-lite"/>
    </source>
</evidence>
<dbReference type="GO" id="GO:0009279">
    <property type="term" value="C:cell outer membrane"/>
    <property type="evidence" value="ECO:0007669"/>
    <property type="project" value="TreeGrafter"/>
</dbReference>
<dbReference type="PANTHER" id="PTHR36504">
    <property type="entry name" value="LIPOPOLYSACCHARIDE EXPORT SYSTEM PROTEIN LPTA"/>
    <property type="match status" value="1"/>
</dbReference>
<keyword evidence="1 4" id="KW-0813">Transport</keyword>
<evidence type="ECO:0000313" key="7">
    <source>
        <dbReference type="EMBL" id="SMQ60495.1"/>
    </source>
</evidence>
<dbReference type="OrthoDB" id="5599500at2"/>
<evidence type="ECO:0000313" key="8">
    <source>
        <dbReference type="Proteomes" id="UP000194450"/>
    </source>
</evidence>
<evidence type="ECO:0000259" key="6">
    <source>
        <dbReference type="Pfam" id="PF03968"/>
    </source>
</evidence>